<accession>A0A7J7N8G3</accession>
<comment type="caution">
    <text evidence="1">The sequence shown here is derived from an EMBL/GenBank/DDBJ whole genome shotgun (WGS) entry which is preliminary data.</text>
</comment>
<dbReference type="Proteomes" id="UP000541444">
    <property type="component" value="Unassembled WGS sequence"/>
</dbReference>
<dbReference type="AlphaFoldDB" id="A0A7J7N8G3"/>
<protein>
    <submittedName>
        <fullName evidence="1">Uncharacterized protein</fullName>
    </submittedName>
</protein>
<reference evidence="1 2" key="1">
    <citation type="journal article" date="2020" name="IScience">
        <title>Genome Sequencing of the Endangered Kingdonia uniflora (Circaeasteraceae, Ranunculales) Reveals Potential Mechanisms of Evolutionary Specialization.</title>
        <authorList>
            <person name="Sun Y."/>
            <person name="Deng T."/>
            <person name="Zhang A."/>
            <person name="Moore M.J."/>
            <person name="Landis J.B."/>
            <person name="Lin N."/>
            <person name="Zhang H."/>
            <person name="Zhang X."/>
            <person name="Huang J."/>
            <person name="Zhang X."/>
            <person name="Sun H."/>
            <person name="Wang H."/>
        </authorList>
    </citation>
    <scope>NUCLEOTIDE SEQUENCE [LARGE SCALE GENOMIC DNA]</scope>
    <source>
        <strain evidence="1">TB1705</strain>
        <tissue evidence="1">Leaf</tissue>
    </source>
</reference>
<proteinExistence type="predicted"/>
<organism evidence="1 2">
    <name type="scientific">Kingdonia uniflora</name>
    <dbReference type="NCBI Taxonomy" id="39325"/>
    <lineage>
        <taxon>Eukaryota</taxon>
        <taxon>Viridiplantae</taxon>
        <taxon>Streptophyta</taxon>
        <taxon>Embryophyta</taxon>
        <taxon>Tracheophyta</taxon>
        <taxon>Spermatophyta</taxon>
        <taxon>Magnoliopsida</taxon>
        <taxon>Ranunculales</taxon>
        <taxon>Circaeasteraceae</taxon>
        <taxon>Kingdonia</taxon>
    </lineage>
</organism>
<keyword evidence="2" id="KW-1185">Reference proteome</keyword>
<evidence type="ECO:0000313" key="2">
    <source>
        <dbReference type="Proteomes" id="UP000541444"/>
    </source>
</evidence>
<dbReference type="EMBL" id="JACGCM010000981">
    <property type="protein sequence ID" value="KAF6163435.1"/>
    <property type="molecule type" value="Genomic_DNA"/>
</dbReference>
<sequence length="52" mass="5763">MVAAEVAKNDIVFFNQEEVIGEAYQASEDQTTTVSVEEHTIEVAQTEVVISY</sequence>
<name>A0A7J7N8G3_9MAGN</name>
<gene>
    <name evidence="1" type="ORF">GIB67_029284</name>
</gene>
<evidence type="ECO:0000313" key="1">
    <source>
        <dbReference type="EMBL" id="KAF6163435.1"/>
    </source>
</evidence>